<accession>A0A6J5L2V2</accession>
<name>A0A6J5L2V2_9CAUD</name>
<protein>
    <submittedName>
        <fullName evidence="1">Uncharacterized protein</fullName>
    </submittedName>
</protein>
<reference evidence="1" key="1">
    <citation type="submission" date="2020-04" db="EMBL/GenBank/DDBJ databases">
        <authorList>
            <person name="Chiriac C."/>
            <person name="Salcher M."/>
            <person name="Ghai R."/>
            <person name="Kavagutti S V."/>
        </authorList>
    </citation>
    <scope>NUCLEOTIDE SEQUENCE</scope>
</reference>
<proteinExistence type="predicted"/>
<dbReference type="EMBL" id="LR796213">
    <property type="protein sequence ID" value="CAB4127543.1"/>
    <property type="molecule type" value="Genomic_DNA"/>
</dbReference>
<gene>
    <name evidence="1" type="ORF">UFOVP95_9</name>
</gene>
<organism evidence="1">
    <name type="scientific">uncultured Caudovirales phage</name>
    <dbReference type="NCBI Taxonomy" id="2100421"/>
    <lineage>
        <taxon>Viruses</taxon>
        <taxon>Duplodnaviria</taxon>
        <taxon>Heunggongvirae</taxon>
        <taxon>Uroviricota</taxon>
        <taxon>Caudoviricetes</taxon>
        <taxon>Peduoviridae</taxon>
        <taxon>Maltschvirus</taxon>
        <taxon>Maltschvirus maltsch</taxon>
    </lineage>
</organism>
<sequence length="123" mass="13968">MANFAQLDEVYLVITVNVVNNETIDNLPFPESEPVGVAFLQALFGNTAVWKQTSYNASFRKNYAGIGYTYDPVLDAFIAPKPYPSWLLNTTTCQWEAPVPYPTDGKRYYWDEATLSWVTTRPT</sequence>
<evidence type="ECO:0000313" key="1">
    <source>
        <dbReference type="EMBL" id="CAB4127543.1"/>
    </source>
</evidence>